<dbReference type="EMBL" id="BTGU01000027">
    <property type="protein sequence ID" value="GMN48252.1"/>
    <property type="molecule type" value="Genomic_DNA"/>
</dbReference>
<reference evidence="1" key="1">
    <citation type="submission" date="2023-07" db="EMBL/GenBank/DDBJ databases">
        <title>draft genome sequence of fig (Ficus carica).</title>
        <authorList>
            <person name="Takahashi T."/>
            <person name="Nishimura K."/>
        </authorList>
    </citation>
    <scope>NUCLEOTIDE SEQUENCE</scope>
</reference>
<gene>
    <name evidence="1" type="ORF">TIFTF001_017431</name>
</gene>
<sequence>MAGYIGWPRGTRKQIRDKFEAMITPRYGPLPGEGPSMYYHDPEIYQDMYMRRYVSYVAAWRVYLNEPMGHYC</sequence>
<organism evidence="1 2">
    <name type="scientific">Ficus carica</name>
    <name type="common">Common fig</name>
    <dbReference type="NCBI Taxonomy" id="3494"/>
    <lineage>
        <taxon>Eukaryota</taxon>
        <taxon>Viridiplantae</taxon>
        <taxon>Streptophyta</taxon>
        <taxon>Embryophyta</taxon>
        <taxon>Tracheophyta</taxon>
        <taxon>Spermatophyta</taxon>
        <taxon>Magnoliopsida</taxon>
        <taxon>eudicotyledons</taxon>
        <taxon>Gunneridae</taxon>
        <taxon>Pentapetalae</taxon>
        <taxon>rosids</taxon>
        <taxon>fabids</taxon>
        <taxon>Rosales</taxon>
        <taxon>Moraceae</taxon>
        <taxon>Ficeae</taxon>
        <taxon>Ficus</taxon>
    </lineage>
</organism>
<evidence type="ECO:0000313" key="2">
    <source>
        <dbReference type="Proteomes" id="UP001187192"/>
    </source>
</evidence>
<dbReference type="Proteomes" id="UP001187192">
    <property type="component" value="Unassembled WGS sequence"/>
</dbReference>
<comment type="caution">
    <text evidence="1">The sequence shown here is derived from an EMBL/GenBank/DDBJ whole genome shotgun (WGS) entry which is preliminary data.</text>
</comment>
<proteinExistence type="predicted"/>
<protein>
    <submittedName>
        <fullName evidence="1">Uncharacterized protein</fullName>
    </submittedName>
</protein>
<keyword evidence="2" id="KW-1185">Reference proteome</keyword>
<name>A0AA88DAR0_FICCA</name>
<evidence type="ECO:0000313" key="1">
    <source>
        <dbReference type="EMBL" id="GMN48252.1"/>
    </source>
</evidence>
<accession>A0AA88DAR0</accession>
<dbReference type="AlphaFoldDB" id="A0AA88DAR0"/>